<gene>
    <name evidence="3" type="ORF">RM779_31845</name>
</gene>
<dbReference type="EMBL" id="JAVREV010000027">
    <property type="protein sequence ID" value="MDT0447153.1"/>
    <property type="molecule type" value="Genomic_DNA"/>
</dbReference>
<dbReference type="PRINTS" id="PR01543">
    <property type="entry name" value="ANATRNSFRASE"/>
</dbReference>
<dbReference type="PANTHER" id="PTHR11786:SF0">
    <property type="entry name" value="ARYLAMINE N-ACETYLTRANSFERASE 4-RELATED"/>
    <property type="match status" value="1"/>
</dbReference>
<dbReference type="Proteomes" id="UP001183615">
    <property type="component" value="Unassembled WGS sequence"/>
</dbReference>
<dbReference type="InterPro" id="IPR001447">
    <property type="entry name" value="Arylamine_N-AcTrfase"/>
</dbReference>
<reference evidence="4" key="1">
    <citation type="submission" date="2023-07" db="EMBL/GenBank/DDBJ databases">
        <title>30 novel species of actinomycetes from the DSMZ collection.</title>
        <authorList>
            <person name="Nouioui I."/>
        </authorList>
    </citation>
    <scope>NUCLEOTIDE SEQUENCE [LARGE SCALE GENOMIC DNA]</scope>
    <source>
        <strain evidence="4">DSM 41886</strain>
    </source>
</reference>
<comment type="caution">
    <text evidence="3">The sequence shown here is derived from an EMBL/GenBank/DDBJ whole genome shotgun (WGS) entry which is preliminary data.</text>
</comment>
<accession>A0ABU2SEB9</accession>
<protein>
    <submittedName>
        <fullName evidence="3">Arylamine N-acetyltransferase</fullName>
    </submittedName>
</protein>
<sequence>MLDDKTVAQYLERISAEPPGKPDADALRHLHERHVMSVPFDSIDYHLGAEIHMDERAIDKVVHQRRGGGCYEINTAFFLLLEALGFDITLHQGRLRIGDRSTPPYHHLLATVAIDGERWLVDIGFGKGSRHPLLLEAGRRQADPQGEFTLRPMDDGAIDIFRNGKPQYCFYDDPVELVDFRQTLWWYRTNPRSPFLTNLFCSLPLPGGWVSLRDDMLTLTTGREKRTEKLPDDAAVLAAYDKWFGIKLDERPTPSPHMTNTLRFSFEED</sequence>
<name>A0ABU2SEB9_9ACTN</name>
<comment type="similarity">
    <text evidence="1 2">Belongs to the arylamine N-acetyltransferase family.</text>
</comment>
<evidence type="ECO:0000313" key="4">
    <source>
        <dbReference type="Proteomes" id="UP001183615"/>
    </source>
</evidence>
<dbReference type="RefSeq" id="WP_311621275.1">
    <property type="nucleotide sequence ID" value="NZ_JAVREV010000027.1"/>
</dbReference>
<keyword evidence="4" id="KW-1185">Reference proteome</keyword>
<dbReference type="Pfam" id="PF00797">
    <property type="entry name" value="Acetyltransf_2"/>
    <property type="match status" value="1"/>
</dbReference>
<dbReference type="Gene3D" id="3.30.2140.10">
    <property type="entry name" value="Arylamine N-acetyltransferase"/>
    <property type="match status" value="1"/>
</dbReference>
<dbReference type="PANTHER" id="PTHR11786">
    <property type="entry name" value="N-HYDROXYARYLAMINE O-ACETYLTRANSFERASE"/>
    <property type="match status" value="1"/>
</dbReference>
<dbReference type="SUPFAM" id="SSF54001">
    <property type="entry name" value="Cysteine proteinases"/>
    <property type="match status" value="1"/>
</dbReference>
<proteinExistence type="inferred from homology"/>
<evidence type="ECO:0000313" key="3">
    <source>
        <dbReference type="EMBL" id="MDT0447153.1"/>
    </source>
</evidence>
<evidence type="ECO:0000256" key="2">
    <source>
        <dbReference type="RuleBase" id="RU003452"/>
    </source>
</evidence>
<organism evidence="3 4">
    <name type="scientific">Streptomyces johnsoniae</name>
    <dbReference type="NCBI Taxonomy" id="3075532"/>
    <lineage>
        <taxon>Bacteria</taxon>
        <taxon>Bacillati</taxon>
        <taxon>Actinomycetota</taxon>
        <taxon>Actinomycetes</taxon>
        <taxon>Kitasatosporales</taxon>
        <taxon>Streptomycetaceae</taxon>
        <taxon>Streptomyces</taxon>
    </lineage>
</organism>
<dbReference type="InterPro" id="IPR038765">
    <property type="entry name" value="Papain-like_cys_pep_sf"/>
</dbReference>
<evidence type="ECO:0000256" key="1">
    <source>
        <dbReference type="ARBA" id="ARBA00006547"/>
    </source>
</evidence>
<dbReference type="Gene3D" id="2.40.128.150">
    <property type="entry name" value="Cysteine proteinases"/>
    <property type="match status" value="1"/>
</dbReference>